<dbReference type="EMBL" id="JAYMYQ010000003">
    <property type="protein sequence ID" value="KAK7344674.1"/>
    <property type="molecule type" value="Genomic_DNA"/>
</dbReference>
<protein>
    <submittedName>
        <fullName evidence="1">Uncharacterized protein</fullName>
    </submittedName>
</protein>
<dbReference type="AlphaFoldDB" id="A0AAN9QQU8"/>
<comment type="caution">
    <text evidence="1">The sequence shown here is derived from an EMBL/GenBank/DDBJ whole genome shotgun (WGS) entry which is preliminary data.</text>
</comment>
<sequence>MVVEELVGALIDKAMEINIFSRITVGELGCIKLLHPLYSVVSLAHLISCLRIYLRRLTLVSVLPFLSDPGKLTFENNLTTGKG</sequence>
<dbReference type="Proteomes" id="UP001367508">
    <property type="component" value="Unassembled WGS sequence"/>
</dbReference>
<evidence type="ECO:0000313" key="1">
    <source>
        <dbReference type="EMBL" id="KAK7344674.1"/>
    </source>
</evidence>
<evidence type="ECO:0000313" key="2">
    <source>
        <dbReference type="Proteomes" id="UP001367508"/>
    </source>
</evidence>
<keyword evidence="2" id="KW-1185">Reference proteome</keyword>
<gene>
    <name evidence="1" type="ORF">VNO77_14577</name>
</gene>
<reference evidence="1 2" key="1">
    <citation type="submission" date="2024-01" db="EMBL/GenBank/DDBJ databases">
        <title>The genomes of 5 underutilized Papilionoideae crops provide insights into root nodulation and disease resistanc.</title>
        <authorList>
            <person name="Jiang F."/>
        </authorList>
    </citation>
    <scope>NUCLEOTIDE SEQUENCE [LARGE SCALE GENOMIC DNA]</scope>
    <source>
        <strain evidence="1">LVBAO_FW01</strain>
        <tissue evidence="1">Leaves</tissue>
    </source>
</reference>
<accession>A0AAN9QQU8</accession>
<proteinExistence type="predicted"/>
<name>A0AAN9QQU8_CANGL</name>
<organism evidence="1 2">
    <name type="scientific">Canavalia gladiata</name>
    <name type="common">Sword bean</name>
    <name type="synonym">Dolichos gladiatus</name>
    <dbReference type="NCBI Taxonomy" id="3824"/>
    <lineage>
        <taxon>Eukaryota</taxon>
        <taxon>Viridiplantae</taxon>
        <taxon>Streptophyta</taxon>
        <taxon>Embryophyta</taxon>
        <taxon>Tracheophyta</taxon>
        <taxon>Spermatophyta</taxon>
        <taxon>Magnoliopsida</taxon>
        <taxon>eudicotyledons</taxon>
        <taxon>Gunneridae</taxon>
        <taxon>Pentapetalae</taxon>
        <taxon>rosids</taxon>
        <taxon>fabids</taxon>
        <taxon>Fabales</taxon>
        <taxon>Fabaceae</taxon>
        <taxon>Papilionoideae</taxon>
        <taxon>50 kb inversion clade</taxon>
        <taxon>NPAAA clade</taxon>
        <taxon>indigoferoid/millettioid clade</taxon>
        <taxon>Phaseoleae</taxon>
        <taxon>Canavalia</taxon>
    </lineage>
</organism>